<proteinExistence type="predicted"/>
<dbReference type="Proteomes" id="UP000053477">
    <property type="component" value="Unassembled WGS sequence"/>
</dbReference>
<dbReference type="AlphaFoldDB" id="A0A0H2RYI1"/>
<accession>A0A0H2RYI1</accession>
<feature type="non-terminal residue" evidence="1">
    <location>
        <position position="1"/>
    </location>
</feature>
<organism evidence="1 2">
    <name type="scientific">Schizopora paradoxa</name>
    <dbReference type="NCBI Taxonomy" id="27342"/>
    <lineage>
        <taxon>Eukaryota</taxon>
        <taxon>Fungi</taxon>
        <taxon>Dikarya</taxon>
        <taxon>Basidiomycota</taxon>
        <taxon>Agaricomycotina</taxon>
        <taxon>Agaricomycetes</taxon>
        <taxon>Hymenochaetales</taxon>
        <taxon>Schizoporaceae</taxon>
        <taxon>Schizopora</taxon>
    </lineage>
</organism>
<dbReference type="OrthoDB" id="4230923at2759"/>
<name>A0A0H2RYI1_9AGAM</name>
<feature type="non-terminal residue" evidence="1">
    <location>
        <position position="228"/>
    </location>
</feature>
<evidence type="ECO:0000313" key="1">
    <source>
        <dbReference type="EMBL" id="KLO16682.1"/>
    </source>
</evidence>
<sequence length="228" mass="26574">RSAKVQKNGGIQYEMSSVESAEWLKRPEVLKYFLEKYDERASARGATFPYLVKFVPIALRTDSFDERRKVEEETGISRFAIEDMRWMKPISRREKHQKKAHLIVQFSSAKAANDAIRKEVYIRGGRFKLRALFPEPQRCHKCSQIGWHKASECKSITEVCGKCAGDHKTKLCRVVDKADMRCVNCKCRGHGSMDRDCPTFWARKKWLEDRNPAAQFKYNVFLDDPSTW</sequence>
<dbReference type="EMBL" id="KQ085913">
    <property type="protein sequence ID" value="KLO16682.1"/>
    <property type="molecule type" value="Genomic_DNA"/>
</dbReference>
<evidence type="ECO:0000313" key="2">
    <source>
        <dbReference type="Proteomes" id="UP000053477"/>
    </source>
</evidence>
<evidence type="ECO:0008006" key="3">
    <source>
        <dbReference type="Google" id="ProtNLM"/>
    </source>
</evidence>
<dbReference type="InParanoid" id="A0A0H2RYI1"/>
<protein>
    <recommendedName>
        <fullName evidence="3">CCHC-type domain-containing protein</fullName>
    </recommendedName>
</protein>
<gene>
    <name evidence="1" type="ORF">SCHPADRAFT_795310</name>
</gene>
<keyword evidence="2" id="KW-1185">Reference proteome</keyword>
<reference evidence="1 2" key="1">
    <citation type="submission" date="2015-04" db="EMBL/GenBank/DDBJ databases">
        <title>Complete genome sequence of Schizopora paradoxa KUC8140, a cosmopolitan wood degrader in East Asia.</title>
        <authorList>
            <consortium name="DOE Joint Genome Institute"/>
            <person name="Min B."/>
            <person name="Park H."/>
            <person name="Jang Y."/>
            <person name="Kim J.-J."/>
            <person name="Kim K.H."/>
            <person name="Pangilinan J."/>
            <person name="Lipzen A."/>
            <person name="Riley R."/>
            <person name="Grigoriev I.V."/>
            <person name="Spatafora J.W."/>
            <person name="Choi I.-G."/>
        </authorList>
    </citation>
    <scope>NUCLEOTIDE SEQUENCE [LARGE SCALE GENOMIC DNA]</scope>
    <source>
        <strain evidence="1 2">KUC8140</strain>
    </source>
</reference>